<dbReference type="PANTHER" id="PTHR45527:SF1">
    <property type="entry name" value="FATTY ACID SYNTHASE"/>
    <property type="match status" value="1"/>
</dbReference>
<dbReference type="PROSITE" id="PS00012">
    <property type="entry name" value="PHOSPHOPANTETHEINE"/>
    <property type="match status" value="2"/>
</dbReference>
<comment type="cofactor">
    <cofactor evidence="1">
        <name>pantetheine 4'-phosphate</name>
        <dbReference type="ChEBI" id="CHEBI:47942"/>
    </cofactor>
</comment>
<keyword evidence="5" id="KW-0045">Antibiotic biosynthesis</keyword>
<keyword evidence="8" id="KW-1185">Reference proteome</keyword>
<gene>
    <name evidence="7" type="ORF">ACFSOY_00835</name>
</gene>
<dbReference type="Pfam" id="PF00550">
    <property type="entry name" value="PP-binding"/>
    <property type="match status" value="2"/>
</dbReference>
<dbReference type="CDD" id="cd05930">
    <property type="entry name" value="A_NRPS"/>
    <property type="match status" value="1"/>
</dbReference>
<dbReference type="NCBIfam" id="NF003417">
    <property type="entry name" value="PRK04813.1"/>
    <property type="match status" value="2"/>
</dbReference>
<dbReference type="PROSITE" id="PS00455">
    <property type="entry name" value="AMP_BINDING"/>
    <property type="match status" value="1"/>
</dbReference>
<dbReference type="SUPFAM" id="SSF52777">
    <property type="entry name" value="CoA-dependent acyltransferases"/>
    <property type="match status" value="4"/>
</dbReference>
<dbReference type="InterPro" id="IPR023213">
    <property type="entry name" value="CAT-like_dom_sf"/>
</dbReference>
<dbReference type="PANTHER" id="PTHR45527">
    <property type="entry name" value="NONRIBOSOMAL PEPTIDE SYNTHETASE"/>
    <property type="match status" value="1"/>
</dbReference>
<dbReference type="InterPro" id="IPR006162">
    <property type="entry name" value="Ppantetheine_attach_site"/>
</dbReference>
<dbReference type="InterPro" id="IPR020806">
    <property type="entry name" value="PKS_PP-bd"/>
</dbReference>
<dbReference type="SMART" id="SM00823">
    <property type="entry name" value="PKS_PP"/>
    <property type="match status" value="2"/>
</dbReference>
<dbReference type="NCBIfam" id="TIGR01733">
    <property type="entry name" value="AA-adenyl-dom"/>
    <property type="match status" value="2"/>
</dbReference>
<dbReference type="PROSITE" id="PS50075">
    <property type="entry name" value="CARRIER"/>
    <property type="match status" value="2"/>
</dbReference>
<dbReference type="Gene3D" id="1.10.1200.10">
    <property type="entry name" value="ACP-like"/>
    <property type="match status" value="2"/>
</dbReference>
<keyword evidence="4" id="KW-0597">Phosphoprotein</keyword>
<protein>
    <submittedName>
        <fullName evidence="7">Amino acid adenylation domain-containing protein</fullName>
    </submittedName>
</protein>
<evidence type="ECO:0000313" key="7">
    <source>
        <dbReference type="EMBL" id="MFD2168562.1"/>
    </source>
</evidence>
<reference evidence="8" key="1">
    <citation type="journal article" date="2019" name="Int. J. Syst. Evol. Microbiol.">
        <title>The Global Catalogue of Microorganisms (GCM) 10K type strain sequencing project: providing services to taxonomists for standard genome sequencing and annotation.</title>
        <authorList>
            <consortium name="The Broad Institute Genomics Platform"/>
            <consortium name="The Broad Institute Genome Sequencing Center for Infectious Disease"/>
            <person name="Wu L."/>
            <person name="Ma J."/>
        </authorList>
    </citation>
    <scope>NUCLEOTIDE SEQUENCE [LARGE SCALE GENOMIC DNA]</scope>
    <source>
        <strain evidence="8">CGMCC 1.13574</strain>
    </source>
</reference>
<organism evidence="7 8">
    <name type="scientific">Tumebacillus lipolyticus</name>
    <dbReference type="NCBI Taxonomy" id="1280370"/>
    <lineage>
        <taxon>Bacteria</taxon>
        <taxon>Bacillati</taxon>
        <taxon>Bacillota</taxon>
        <taxon>Bacilli</taxon>
        <taxon>Bacillales</taxon>
        <taxon>Alicyclobacillaceae</taxon>
        <taxon>Tumebacillus</taxon>
    </lineage>
</organism>
<dbReference type="Proteomes" id="UP001597343">
    <property type="component" value="Unassembled WGS sequence"/>
</dbReference>
<accession>A0ABW4ZRX8</accession>
<sequence length="2136" mass="238112">MSEFTSEAAAADVDMTEEGAGEEVFVFPASFAQQRLWFLDRLLETNALYNIPFAVRFQGRLHSTALEAAIREIVARHEVLRTTFELEEEELIQVVATDTDFTLPILTVSEGQVQELASAEAAAPFDLEKGPLLRAKLLRLAEEEHVLLFTMHHIISDGWSFGVLMRELTALYDAFSKNLPSPLPELPIQYGDYACWQREYLAGEVWDEQLSYWTEQLGSSPPMLQLPFDRPRPPVQSNRGTTESFQLSVELTQALKTYGHQQSATLFMTMLAAFQALLSRICGQDDIAVGTPIAGRSGEETESLIGFFVNTLVIRTDLSDQPSFERLLARVAERTNDAYAHQDIPFEQLVKELQVERDRSSSPLFQVMFALQSESNRSIDLPGLTASPVEFEHSLVKFDLSVTFQDLGDHICGHFSYNTDLFDRRTIQQIIRYTQTLLQGVVEDPHRPVAELALMSDWELDQLLHTWNDTAISYPSCSVSELFERQVESAPQRVAISFEEVELTYGELNRRANRLARSLQKHGVVPEQFVGLCMQRSPEMVVALLAILKAGAAYVPIDPDYPAERVSYLLDDAQVSLLLTQTHLLDRLQGTQARPLCIETEEAAAAEESGEDLQIEIDPHQRAYAIYTSGSTGQPKGVVVSHRSIVNLVRASDYVRFGPDEVFLQVASISFDAATFELWGSLLNGARLVIFPPHRPSLQELGQTVRTAGVTTLWLTAGLFHQMVDEQLADLAGVRQLLAGGDALSTAHVKKLLNALPNTALINGYGPTECTTFACTHTVTSAAQLAATVPIGRPIANTRAYVLDARQQPSPTLVPGELYIGGDGLALGYHNRIELTAAQFVEIELNSGKKERLYRTGDLVRWLPDGTLEFKGRLDHQIKLRGFRIELEEIEAVLMEQAGLQTAMVIARDDASGDKCLVAYLVPEADREVDLGEIRHNLRERLPDYMIPSAFLTLETLPLTANGKVDRKLLPEPDLADMTPSYTAPRTPEEEIVVAVFAHVLRKEQVGIHDDFFALGGHSLLATLAVSRLSTAFDRQLPLRCLFEASTASELAIWIDRANSQVETEVLPPLLAFDRGDSLPLSFAQHRLWVLDQIAPGSSAYNIPYAVRLRGQLDKSILAQSIGEIVRRHEALRTTFAEEYGEPYTIIGEPASLDIELTDLTAWGDEERTAEQMRLILSHSERPFDLQAGPLVRFALLKVDTDEHVLLLNMHHIISDGWSMGVFTRELCELYQAFAQGERSPLPELPIQYADFACWQRQWMQGSVLDRQLSYWKTQLGGELSPLELPTDRPRKAVQTHVGANERFSLSPELSERLQFFSREQGATLFMTLLTAFQSLLARYSGQLDIAVGTPVAGRGREETEGLIGFFVNTLVMRTDLSGQPSFRELLQRVKKVALGAYEHQHVPFEKLVQELQPERDRSRSPLFQVMFLLQNTPRQSISLQGLTVTDIEFERPVSKFDMSLGLTETAEGISGTWTYNTDLFDRQTVKRMIAHFERLLQAMVDQPDQPFTSLQLLSAAEQHQLLIEWNDTDVEYRSPASLHELFERQAAQTPDAPAATFGDQTLTYAELNREANRIAHTLREAGVGPEVLVGICTERSLAMLTATLGVLKAGGAYLPLDPTYPRDRLSFMIADAKPLLLLAQQTLADRLPDFDGTIVPLDAQNSPFSQNDDNPELRTSEDQLAYVTYTSGSTGTPKGVMSVHRGAVNYLQYIANTYRLDAEDRVLQIASYSFDASVRDMLGPLITGAHVILVPDEVIKHPPALLTALQEHRVTALLSIVPTLLQALTQATESAAVRAESVRLVLTSGEVLYRSVVEQARAAFHRDVVIVNQYGPTECTMTSTYRQLEPTDLVRTEMLAGRPIPNNRLYVLDEAKHPVPIGVAGEVYLGGAGVTRGYLNRPELTADSFLANPFRPEERLYKTGDRARLLADGTLEFLGRLDNQVKLRGLRIELGEVQAALTRHPLVQDAVVIVRTDAGIERLVAYFITEQGSGEVESGQLRQFLHESLPEYMLPSVFVRMERFPLSANGKLDRRALPTPQEGIAKREYVAPRTPVEEVVASVWEEVLGVEKVGARDDFFELGGHSLLATQIVSRLNAAFQLQISLQRLFEAHTVETLASVIDDLLFDEILKMGAEETE</sequence>
<proteinExistence type="inferred from homology"/>
<dbReference type="InterPro" id="IPR025110">
    <property type="entry name" value="AMP-bd_C"/>
</dbReference>
<evidence type="ECO:0000256" key="1">
    <source>
        <dbReference type="ARBA" id="ARBA00001957"/>
    </source>
</evidence>
<dbReference type="InterPro" id="IPR000873">
    <property type="entry name" value="AMP-dep_synth/lig_dom"/>
</dbReference>
<evidence type="ECO:0000313" key="8">
    <source>
        <dbReference type="Proteomes" id="UP001597343"/>
    </source>
</evidence>
<dbReference type="Gene3D" id="3.30.300.30">
    <property type="match status" value="2"/>
</dbReference>
<evidence type="ECO:0000256" key="5">
    <source>
        <dbReference type="ARBA" id="ARBA00023194"/>
    </source>
</evidence>
<dbReference type="InterPro" id="IPR036736">
    <property type="entry name" value="ACP-like_sf"/>
</dbReference>
<dbReference type="InterPro" id="IPR001242">
    <property type="entry name" value="Condensation_dom"/>
</dbReference>
<feature type="domain" description="Carrier" evidence="6">
    <location>
        <begin position="984"/>
        <end position="1059"/>
    </location>
</feature>
<evidence type="ECO:0000256" key="4">
    <source>
        <dbReference type="ARBA" id="ARBA00022553"/>
    </source>
</evidence>
<dbReference type="InterPro" id="IPR045851">
    <property type="entry name" value="AMP-bd_C_sf"/>
</dbReference>
<dbReference type="CDD" id="cd12117">
    <property type="entry name" value="A_NRPS_Srf_like"/>
    <property type="match status" value="1"/>
</dbReference>
<dbReference type="Gene3D" id="3.40.50.980">
    <property type="match status" value="4"/>
</dbReference>
<dbReference type="Pfam" id="PF00668">
    <property type="entry name" value="Condensation"/>
    <property type="match status" value="2"/>
</dbReference>
<dbReference type="EMBL" id="JBHUIO010000002">
    <property type="protein sequence ID" value="MFD2168562.1"/>
    <property type="molecule type" value="Genomic_DNA"/>
</dbReference>
<dbReference type="SUPFAM" id="SSF56801">
    <property type="entry name" value="Acetyl-CoA synthetase-like"/>
    <property type="match status" value="2"/>
</dbReference>
<dbReference type="RefSeq" id="WP_386043389.1">
    <property type="nucleotide sequence ID" value="NZ_JBHUIO010000002.1"/>
</dbReference>
<dbReference type="Gene3D" id="3.30.559.10">
    <property type="entry name" value="Chloramphenicol acetyltransferase-like domain"/>
    <property type="match status" value="2"/>
</dbReference>
<keyword evidence="3" id="KW-0596">Phosphopantetheine</keyword>
<evidence type="ECO:0000259" key="6">
    <source>
        <dbReference type="PROSITE" id="PS50075"/>
    </source>
</evidence>
<dbReference type="InterPro" id="IPR020845">
    <property type="entry name" value="AMP-binding_CS"/>
</dbReference>
<evidence type="ECO:0000256" key="3">
    <source>
        <dbReference type="ARBA" id="ARBA00022450"/>
    </source>
</evidence>
<dbReference type="Gene3D" id="2.30.38.10">
    <property type="entry name" value="Luciferase, Domain 3"/>
    <property type="match status" value="2"/>
</dbReference>
<dbReference type="Pfam" id="PF13193">
    <property type="entry name" value="AMP-binding_C"/>
    <property type="match status" value="2"/>
</dbReference>
<name>A0ABW4ZRX8_9BACL</name>
<comment type="caution">
    <text evidence="7">The sequence shown here is derived from an EMBL/GenBank/DDBJ whole genome shotgun (WGS) entry which is preliminary data.</text>
</comment>
<dbReference type="InterPro" id="IPR009081">
    <property type="entry name" value="PP-bd_ACP"/>
</dbReference>
<dbReference type="InterPro" id="IPR010071">
    <property type="entry name" value="AA_adenyl_dom"/>
</dbReference>
<dbReference type="CDD" id="cd19531">
    <property type="entry name" value="LCL_NRPS-like"/>
    <property type="match status" value="2"/>
</dbReference>
<dbReference type="Gene3D" id="3.30.559.30">
    <property type="entry name" value="Nonribosomal peptide synthetase, condensation domain"/>
    <property type="match status" value="2"/>
</dbReference>
<feature type="domain" description="Carrier" evidence="6">
    <location>
        <begin position="2048"/>
        <end position="2123"/>
    </location>
</feature>
<comment type="similarity">
    <text evidence="2">Belongs to the ATP-dependent AMP-binding enzyme family.</text>
</comment>
<dbReference type="SUPFAM" id="SSF47336">
    <property type="entry name" value="ACP-like"/>
    <property type="match status" value="2"/>
</dbReference>
<dbReference type="Pfam" id="PF00501">
    <property type="entry name" value="AMP-binding"/>
    <property type="match status" value="2"/>
</dbReference>
<evidence type="ECO:0000256" key="2">
    <source>
        <dbReference type="ARBA" id="ARBA00006432"/>
    </source>
</evidence>